<dbReference type="InterPro" id="IPR021848">
    <property type="entry name" value="HODM_asu-like"/>
</dbReference>
<feature type="compositionally biased region" description="Low complexity" evidence="1">
    <location>
        <begin position="174"/>
        <end position="198"/>
    </location>
</feature>
<evidence type="ECO:0000313" key="3">
    <source>
        <dbReference type="Proteomes" id="UP001152300"/>
    </source>
</evidence>
<comment type="caution">
    <text evidence="2">The sequence shown here is derived from an EMBL/GenBank/DDBJ whole genome shotgun (WGS) entry which is preliminary data.</text>
</comment>
<dbReference type="Proteomes" id="UP001152300">
    <property type="component" value="Unassembled WGS sequence"/>
</dbReference>
<dbReference type="Pfam" id="PF11927">
    <property type="entry name" value="HODM_asu-like"/>
    <property type="match status" value="1"/>
</dbReference>
<dbReference type="OrthoDB" id="5043642at2759"/>
<accession>A0A9X0AEG8</accession>
<proteinExistence type="predicted"/>
<feature type="compositionally biased region" description="Pro residues" evidence="1">
    <location>
        <begin position="206"/>
        <end position="215"/>
    </location>
</feature>
<evidence type="ECO:0000256" key="1">
    <source>
        <dbReference type="SAM" id="MobiDB-lite"/>
    </source>
</evidence>
<organism evidence="2 3">
    <name type="scientific">Sclerotinia nivalis</name>
    <dbReference type="NCBI Taxonomy" id="352851"/>
    <lineage>
        <taxon>Eukaryota</taxon>
        <taxon>Fungi</taxon>
        <taxon>Dikarya</taxon>
        <taxon>Ascomycota</taxon>
        <taxon>Pezizomycotina</taxon>
        <taxon>Leotiomycetes</taxon>
        <taxon>Helotiales</taxon>
        <taxon>Sclerotiniaceae</taxon>
        <taxon>Sclerotinia</taxon>
    </lineage>
</organism>
<name>A0A9X0AEG8_9HELO</name>
<evidence type="ECO:0000313" key="2">
    <source>
        <dbReference type="EMBL" id="KAJ8061270.1"/>
    </source>
</evidence>
<dbReference type="AlphaFoldDB" id="A0A9X0AEG8"/>
<sequence>MQDRRLQAPLAHGLSVMPVRDQMNRSGSSLRISVTTFVGGGKEGYVVMGDINMSFPIGFEGSQSLSLSSNSSSASTSTSPSTAPTVYREFKSLSSSSRNINIYSESNMLLVESIIVLATACMLYILTSRRKNHTHRVQHTNHQKTSSTSCSATNTTKFLHNPLLHISRLLSCTSPTSSASPSPSPTSKTSASTPAPSTLQKQTKPEPVPQKPPYILPALKPSSPHPTSMGLKRLDQSNWLTIDSIYKSEHTLRASLLETHHPCVLQVLKPAVSATYEVLEMVVEFLLERYPDYFSLVSSSKSLNSGEKILNKITGEEYTIGSSCPNPLETAARLCMEDFNILLQDPSEGEEAEWKLMASATLFPAGWKLQERIGSSMAVLHAPVPGWKEKLGKSVNRYFTHLTPRTCMERSNLFIQTTPILFQDTPEPPRSPSHPLTASDIHVRRERQTFTRLPRSGAVLFTVRTYMERSARRDSGVDMGDDES</sequence>
<protein>
    <submittedName>
        <fullName evidence="2">Uncharacterized protein</fullName>
    </submittedName>
</protein>
<keyword evidence="3" id="KW-1185">Reference proteome</keyword>
<gene>
    <name evidence="2" type="ORF">OCU04_010335</name>
</gene>
<dbReference type="EMBL" id="JAPEIS010000012">
    <property type="protein sequence ID" value="KAJ8061270.1"/>
    <property type="molecule type" value="Genomic_DNA"/>
</dbReference>
<reference evidence="2" key="1">
    <citation type="submission" date="2022-11" db="EMBL/GenBank/DDBJ databases">
        <title>Genome Resource of Sclerotinia nivalis Strain SnTB1, a Plant Pathogen Isolated from American Ginseng.</title>
        <authorList>
            <person name="Fan S."/>
        </authorList>
    </citation>
    <scope>NUCLEOTIDE SEQUENCE</scope>
    <source>
        <strain evidence="2">SnTB1</strain>
    </source>
</reference>
<feature type="region of interest" description="Disordered" evidence="1">
    <location>
        <begin position="174"/>
        <end position="231"/>
    </location>
</feature>